<keyword evidence="3" id="KW-1185">Reference proteome</keyword>
<dbReference type="AlphaFoldDB" id="A0A1G9T531"/>
<dbReference type="Pfam" id="PF00239">
    <property type="entry name" value="Resolvase"/>
    <property type="match status" value="1"/>
</dbReference>
<proteinExistence type="predicted"/>
<gene>
    <name evidence="2" type="ORF">SAMN05216244_2439</name>
</gene>
<dbReference type="GO" id="GO:0000150">
    <property type="term" value="F:DNA strand exchange activity"/>
    <property type="evidence" value="ECO:0007669"/>
    <property type="project" value="InterPro"/>
</dbReference>
<dbReference type="SUPFAM" id="SSF53041">
    <property type="entry name" value="Resolvase-like"/>
    <property type="match status" value="1"/>
</dbReference>
<dbReference type="InterPro" id="IPR050639">
    <property type="entry name" value="SSR_resolvase"/>
</dbReference>
<sequence>MKDLSQVTNLSQQVKENDVATKIAIYTRNVSSELVEGGHRLHHDIQILKERYGRAGYDITRIYSDSSCYGNTVSGRPALQQLLQDAKKGYFNVVLVWEVFYLAAKGEDLLFIERKLRDHDIELCSVTEIFETDTVMGLEHFRIMASLLEHEYLTCKRDIPLSSLARLIMTNGQSMKGGEFYA</sequence>
<dbReference type="EMBL" id="FNHF01000003">
    <property type="protein sequence ID" value="SDM42809.1"/>
    <property type="molecule type" value="Genomic_DNA"/>
</dbReference>
<name>A0A1G9T531_9BACI</name>
<organism evidence="2 3">
    <name type="scientific">Sediminibacillus halophilus</name>
    <dbReference type="NCBI Taxonomy" id="482461"/>
    <lineage>
        <taxon>Bacteria</taxon>
        <taxon>Bacillati</taxon>
        <taxon>Bacillota</taxon>
        <taxon>Bacilli</taxon>
        <taxon>Bacillales</taxon>
        <taxon>Bacillaceae</taxon>
        <taxon>Sediminibacillus</taxon>
    </lineage>
</organism>
<dbReference type="Proteomes" id="UP000182347">
    <property type="component" value="Unassembled WGS sequence"/>
</dbReference>
<dbReference type="Gene3D" id="3.40.50.1390">
    <property type="entry name" value="Resolvase, N-terminal catalytic domain"/>
    <property type="match status" value="1"/>
</dbReference>
<accession>A0A1G9T531</accession>
<evidence type="ECO:0000313" key="2">
    <source>
        <dbReference type="EMBL" id="SDM42809.1"/>
    </source>
</evidence>
<dbReference type="CDD" id="cd00338">
    <property type="entry name" value="Ser_Recombinase"/>
    <property type="match status" value="1"/>
</dbReference>
<feature type="domain" description="Resolvase/invertase-type recombinase catalytic" evidence="1">
    <location>
        <begin position="23"/>
        <end position="160"/>
    </location>
</feature>
<dbReference type="SMART" id="SM00857">
    <property type="entry name" value="Resolvase"/>
    <property type="match status" value="1"/>
</dbReference>
<dbReference type="STRING" id="482461.SAMN05216244_2439"/>
<dbReference type="InterPro" id="IPR036162">
    <property type="entry name" value="Resolvase-like_N_sf"/>
</dbReference>
<evidence type="ECO:0000259" key="1">
    <source>
        <dbReference type="SMART" id="SM00857"/>
    </source>
</evidence>
<dbReference type="InterPro" id="IPR006119">
    <property type="entry name" value="Resolv_N"/>
</dbReference>
<protein>
    <submittedName>
        <fullName evidence="2">Resolvase, N terminal domain</fullName>
    </submittedName>
</protein>
<dbReference type="RefSeq" id="WP_175486794.1">
    <property type="nucleotide sequence ID" value="NZ_FNHF01000003.1"/>
</dbReference>
<dbReference type="PANTHER" id="PTHR30461">
    <property type="entry name" value="DNA-INVERTASE FROM LAMBDOID PROPHAGE"/>
    <property type="match status" value="1"/>
</dbReference>
<reference evidence="3" key="1">
    <citation type="submission" date="2016-10" db="EMBL/GenBank/DDBJ databases">
        <authorList>
            <person name="Varghese N."/>
            <person name="Submissions S."/>
        </authorList>
    </citation>
    <scope>NUCLEOTIDE SEQUENCE [LARGE SCALE GENOMIC DNA]</scope>
    <source>
        <strain evidence="3">CGMCC 1.6199</strain>
    </source>
</reference>
<dbReference type="GO" id="GO:0003677">
    <property type="term" value="F:DNA binding"/>
    <property type="evidence" value="ECO:0007669"/>
    <property type="project" value="InterPro"/>
</dbReference>
<evidence type="ECO:0000313" key="3">
    <source>
        <dbReference type="Proteomes" id="UP000182347"/>
    </source>
</evidence>
<dbReference type="PANTHER" id="PTHR30461:SF23">
    <property type="entry name" value="DNA RECOMBINASE-RELATED"/>
    <property type="match status" value="1"/>
</dbReference>